<feature type="transmembrane region" description="Helical" evidence="1">
    <location>
        <begin position="12"/>
        <end position="37"/>
    </location>
</feature>
<evidence type="ECO:0000256" key="1">
    <source>
        <dbReference type="SAM" id="Phobius"/>
    </source>
</evidence>
<organism evidence="2 3">
    <name type="scientific">Psychrobacter communis</name>
    <dbReference type="NCBI Taxonomy" id="2762238"/>
    <lineage>
        <taxon>Bacteria</taxon>
        <taxon>Pseudomonadati</taxon>
        <taxon>Pseudomonadota</taxon>
        <taxon>Gammaproteobacteria</taxon>
        <taxon>Moraxellales</taxon>
        <taxon>Moraxellaceae</taxon>
        <taxon>Psychrobacter</taxon>
    </lineage>
</organism>
<keyword evidence="1" id="KW-0812">Transmembrane</keyword>
<evidence type="ECO:0000313" key="2">
    <source>
        <dbReference type="EMBL" id="MBD7947322.1"/>
    </source>
</evidence>
<dbReference type="RefSeq" id="WP_191690829.1">
    <property type="nucleotide sequence ID" value="NZ_JACSQR010000008.1"/>
</dbReference>
<gene>
    <name evidence="2" type="ORF">H9653_04715</name>
</gene>
<name>A0ABR8RI77_9GAMM</name>
<reference evidence="2 3" key="1">
    <citation type="submission" date="2020-08" db="EMBL/GenBank/DDBJ databases">
        <title>A Genomic Blueprint of the Chicken Gut Microbiome.</title>
        <authorList>
            <person name="Gilroy R."/>
            <person name="Ravi A."/>
            <person name="Getino M."/>
            <person name="Pursley I."/>
            <person name="Horton D.L."/>
            <person name="Alikhan N.-F."/>
            <person name="Baker D."/>
            <person name="Gharbi K."/>
            <person name="Hall N."/>
            <person name="Watson M."/>
            <person name="Adriaenssens E.M."/>
            <person name="Foster-Nyarko E."/>
            <person name="Jarju S."/>
            <person name="Secka A."/>
            <person name="Antonio M."/>
            <person name="Oren A."/>
            <person name="Chaudhuri R."/>
            <person name="La Ragione R.M."/>
            <person name="Hildebrand F."/>
            <person name="Pallen M.J."/>
        </authorList>
    </citation>
    <scope>NUCLEOTIDE SEQUENCE [LARGE SCALE GENOMIC DNA]</scope>
    <source>
        <strain evidence="2 3">Sa4CVA2</strain>
    </source>
</reference>
<accession>A0ABR8RI77</accession>
<dbReference type="Proteomes" id="UP000606724">
    <property type="component" value="Unassembled WGS sequence"/>
</dbReference>
<feature type="transmembrane region" description="Helical" evidence="1">
    <location>
        <begin position="111"/>
        <end position="137"/>
    </location>
</feature>
<feature type="transmembrane region" description="Helical" evidence="1">
    <location>
        <begin position="49"/>
        <end position="69"/>
    </location>
</feature>
<evidence type="ECO:0000313" key="3">
    <source>
        <dbReference type="Proteomes" id="UP000606724"/>
    </source>
</evidence>
<dbReference type="EMBL" id="JACSQR010000008">
    <property type="protein sequence ID" value="MBD7947322.1"/>
    <property type="molecule type" value="Genomic_DNA"/>
</dbReference>
<keyword evidence="1" id="KW-0472">Membrane</keyword>
<feature type="transmembrane region" description="Helical" evidence="1">
    <location>
        <begin position="81"/>
        <end position="105"/>
    </location>
</feature>
<sequence>MNNNLRTYPHLTVITLFAGIGSVVGGLIAELALLFIFQEANFVQIGYQPLLYVSLLGFIPALLTGIIIASQKLWRKDNKSIRTTFLVGFITSDIYMGAIVLYLGINSWIEVSVLLAFMGIVGLFGGINSAIAGCIALPKACKSHFDISAKKVDDGYNRLSFTK</sequence>
<keyword evidence="1" id="KW-1133">Transmembrane helix</keyword>
<protein>
    <submittedName>
        <fullName evidence="2">Uncharacterized protein</fullName>
    </submittedName>
</protein>
<proteinExistence type="predicted"/>
<keyword evidence="3" id="KW-1185">Reference proteome</keyword>
<comment type="caution">
    <text evidence="2">The sequence shown here is derived from an EMBL/GenBank/DDBJ whole genome shotgun (WGS) entry which is preliminary data.</text>
</comment>